<evidence type="ECO:0000256" key="1">
    <source>
        <dbReference type="SAM" id="SignalP"/>
    </source>
</evidence>
<dbReference type="PROSITE" id="PS51257">
    <property type="entry name" value="PROKAR_LIPOPROTEIN"/>
    <property type="match status" value="1"/>
</dbReference>
<evidence type="ECO:0000313" key="2">
    <source>
        <dbReference type="EMBL" id="HCV81750.1"/>
    </source>
</evidence>
<accession>A0A3D5J323</accession>
<dbReference type="Gene3D" id="2.60.40.2340">
    <property type="match status" value="1"/>
</dbReference>
<name>A0A3D5J323_9FLAO</name>
<feature type="signal peptide" evidence="1">
    <location>
        <begin position="1"/>
        <end position="20"/>
    </location>
</feature>
<dbReference type="Proteomes" id="UP000264330">
    <property type="component" value="Unassembled WGS sequence"/>
</dbReference>
<sequence>MKKTFSIIFAFIAIALTSCSSDDDNAVQPSSLAEITDFSLTFNNVNESDINYDLGTNITVSVPFGTSLEDIIPNIAISEGATITPASGEQVDFVDGEAKTFTVTAEDGSVKEYTVTVNVRGEVGSGTKLKTYTKIEDYGFFVTETTKNYDYDEDSGFVSSYSKTEESETVMYTLIYDDKNQVTERTHDGGRTEYTYEDGKIIKAEEFEDDALKYVYTYSYNEQGLLAREEATNHQLEEPAVDDIRTFTYDDNGNVIKFVRGTSQSTIVEATYDDKNNPFKGIFPAAYAAINVSIDEVNTNNPVTRDEADAEIAYEYNEDDYPVSASYTVGDQFASVNLTFTYYAE</sequence>
<dbReference type="AlphaFoldDB" id="A0A3D5J323"/>
<proteinExistence type="predicted"/>
<organism evidence="2 3">
    <name type="scientific">Zunongwangia profunda</name>
    <dbReference type="NCBI Taxonomy" id="398743"/>
    <lineage>
        <taxon>Bacteria</taxon>
        <taxon>Pseudomonadati</taxon>
        <taxon>Bacteroidota</taxon>
        <taxon>Flavobacteriia</taxon>
        <taxon>Flavobacteriales</taxon>
        <taxon>Flavobacteriaceae</taxon>
        <taxon>Zunongwangia</taxon>
    </lineage>
</organism>
<reference evidence="2 3" key="1">
    <citation type="journal article" date="2018" name="Nat. Biotechnol.">
        <title>A standardized bacterial taxonomy based on genome phylogeny substantially revises the tree of life.</title>
        <authorList>
            <person name="Parks D.H."/>
            <person name="Chuvochina M."/>
            <person name="Waite D.W."/>
            <person name="Rinke C."/>
            <person name="Skarshewski A."/>
            <person name="Chaumeil P.A."/>
            <person name="Hugenholtz P."/>
        </authorList>
    </citation>
    <scope>NUCLEOTIDE SEQUENCE [LARGE SCALE GENOMIC DNA]</scope>
    <source>
        <strain evidence="2">UBA9359</strain>
    </source>
</reference>
<protein>
    <recommendedName>
        <fullName evidence="4">DUF5018 domain-containing protein</fullName>
    </recommendedName>
</protein>
<evidence type="ECO:0008006" key="4">
    <source>
        <dbReference type="Google" id="ProtNLM"/>
    </source>
</evidence>
<keyword evidence="1" id="KW-0732">Signal</keyword>
<evidence type="ECO:0000313" key="3">
    <source>
        <dbReference type="Proteomes" id="UP000264330"/>
    </source>
</evidence>
<comment type="caution">
    <text evidence="2">The sequence shown here is derived from an EMBL/GenBank/DDBJ whole genome shotgun (WGS) entry which is preliminary data.</text>
</comment>
<feature type="chain" id="PRO_5017806015" description="DUF5018 domain-containing protein" evidence="1">
    <location>
        <begin position="21"/>
        <end position="345"/>
    </location>
</feature>
<gene>
    <name evidence="2" type="ORF">DGQ38_11955</name>
</gene>
<dbReference type="EMBL" id="DPMF01000274">
    <property type="protein sequence ID" value="HCV81750.1"/>
    <property type="molecule type" value="Genomic_DNA"/>
</dbReference>